<dbReference type="GO" id="GO:0016491">
    <property type="term" value="F:oxidoreductase activity"/>
    <property type="evidence" value="ECO:0007669"/>
    <property type="project" value="InterPro"/>
</dbReference>
<dbReference type="AlphaFoldDB" id="W4MG13"/>
<dbReference type="Pfam" id="PF00107">
    <property type="entry name" value="ADH_zinc_N"/>
    <property type="match status" value="1"/>
</dbReference>
<evidence type="ECO:0000313" key="3">
    <source>
        <dbReference type="EMBL" id="ETX08836.1"/>
    </source>
</evidence>
<dbReference type="InterPro" id="IPR051603">
    <property type="entry name" value="Zinc-ADH_QOR/CCCR"/>
</dbReference>
<dbReference type="PANTHER" id="PTHR44154">
    <property type="entry name" value="QUINONE OXIDOREDUCTASE"/>
    <property type="match status" value="1"/>
</dbReference>
<sequence length="327" mass="34581">MIAAWYERWGPAAEVIQVGELDTPEPGSGEVLVRLHASGVNPADVKRRSGWLSVDDPFDRMIPHGDGAGTIEAVGAGVPRSRVGERVWIHQMKDNRNGTAAEYTTLPADQAYALPDHMSFAEGACLGVPAATAYHAVMIDGPVTGQTVLVAGGAGAVAHYAIQFAKLSDATVITTVSSDEKAAHDKTAGADDIINYKTEDVVARVLEITSGAGVDRIVEVDLGANLPIDVPLIKPAGVIASYSSTAIREPIFPYYPLAYKGITLHLVQAYVMAAVKREAMLTDITRLLKSGALLHSVGARFRLPDTVAAHEALESGRVIGNIVVETV</sequence>
<dbReference type="InterPro" id="IPR013154">
    <property type="entry name" value="ADH-like_N"/>
</dbReference>
<name>W4MG13_9BACT</name>
<protein>
    <recommendedName>
        <fullName evidence="2">Enoyl reductase (ER) domain-containing protein</fullName>
    </recommendedName>
</protein>
<dbReference type="Gene3D" id="3.90.180.10">
    <property type="entry name" value="Medium-chain alcohol dehydrogenases, catalytic domain"/>
    <property type="match status" value="1"/>
</dbReference>
<evidence type="ECO:0000256" key="1">
    <source>
        <dbReference type="ARBA" id="ARBA00022857"/>
    </source>
</evidence>
<gene>
    <name evidence="3" type="ORF">ETSY2_02995</name>
</gene>
<organism evidence="3 4">
    <name type="scientific">Candidatus Entotheonella gemina</name>
    <dbReference type="NCBI Taxonomy" id="1429439"/>
    <lineage>
        <taxon>Bacteria</taxon>
        <taxon>Pseudomonadati</taxon>
        <taxon>Nitrospinota/Tectimicrobiota group</taxon>
        <taxon>Candidatus Tectimicrobiota</taxon>
        <taxon>Candidatus Entotheonellia</taxon>
        <taxon>Candidatus Entotheonellales</taxon>
        <taxon>Candidatus Entotheonellaceae</taxon>
        <taxon>Candidatus Entotheonella</taxon>
    </lineage>
</organism>
<dbReference type="InterPro" id="IPR020843">
    <property type="entry name" value="ER"/>
</dbReference>
<dbReference type="SMART" id="SM00829">
    <property type="entry name" value="PKS_ER"/>
    <property type="match status" value="1"/>
</dbReference>
<dbReference type="Pfam" id="PF08240">
    <property type="entry name" value="ADH_N"/>
    <property type="match status" value="1"/>
</dbReference>
<comment type="caution">
    <text evidence="3">The sequence shown here is derived from an EMBL/GenBank/DDBJ whole genome shotgun (WGS) entry which is preliminary data.</text>
</comment>
<dbReference type="HOGENOM" id="CLU_026673_3_1_7"/>
<proteinExistence type="predicted"/>
<dbReference type="SUPFAM" id="SSF51735">
    <property type="entry name" value="NAD(P)-binding Rossmann-fold domains"/>
    <property type="match status" value="1"/>
</dbReference>
<reference evidence="3 4" key="1">
    <citation type="journal article" date="2014" name="Nature">
        <title>An environmental bacterial taxon with a large and distinct metabolic repertoire.</title>
        <authorList>
            <person name="Wilson M.C."/>
            <person name="Mori T."/>
            <person name="Ruckert C."/>
            <person name="Uria A.R."/>
            <person name="Helf M.J."/>
            <person name="Takada K."/>
            <person name="Gernert C."/>
            <person name="Steffens U.A."/>
            <person name="Heycke N."/>
            <person name="Schmitt S."/>
            <person name="Rinke C."/>
            <person name="Helfrich E.J."/>
            <person name="Brachmann A.O."/>
            <person name="Gurgui C."/>
            <person name="Wakimoto T."/>
            <person name="Kracht M."/>
            <person name="Crusemann M."/>
            <person name="Hentschel U."/>
            <person name="Abe I."/>
            <person name="Matsunaga S."/>
            <person name="Kalinowski J."/>
            <person name="Takeyama H."/>
            <person name="Piel J."/>
        </authorList>
    </citation>
    <scope>NUCLEOTIDE SEQUENCE [LARGE SCALE GENOMIC DNA]</scope>
    <source>
        <strain evidence="4">TSY2</strain>
    </source>
</reference>
<dbReference type="InterPro" id="IPR036291">
    <property type="entry name" value="NAD(P)-bd_dom_sf"/>
</dbReference>
<dbReference type="Proteomes" id="UP000019140">
    <property type="component" value="Unassembled WGS sequence"/>
</dbReference>
<dbReference type="Gene3D" id="3.40.50.720">
    <property type="entry name" value="NAD(P)-binding Rossmann-like Domain"/>
    <property type="match status" value="1"/>
</dbReference>
<keyword evidence="4" id="KW-1185">Reference proteome</keyword>
<dbReference type="SUPFAM" id="SSF50129">
    <property type="entry name" value="GroES-like"/>
    <property type="match status" value="1"/>
</dbReference>
<accession>W4MG13</accession>
<dbReference type="InterPro" id="IPR013149">
    <property type="entry name" value="ADH-like_C"/>
</dbReference>
<evidence type="ECO:0000313" key="4">
    <source>
        <dbReference type="Proteomes" id="UP000019140"/>
    </source>
</evidence>
<dbReference type="EMBL" id="AZHX01000124">
    <property type="protein sequence ID" value="ETX08836.1"/>
    <property type="molecule type" value="Genomic_DNA"/>
</dbReference>
<evidence type="ECO:0000259" key="2">
    <source>
        <dbReference type="SMART" id="SM00829"/>
    </source>
</evidence>
<feature type="domain" description="Enoyl reductase (ER)" evidence="2">
    <location>
        <begin position="12"/>
        <end position="324"/>
    </location>
</feature>
<keyword evidence="1" id="KW-0521">NADP</keyword>
<dbReference type="InterPro" id="IPR011032">
    <property type="entry name" value="GroES-like_sf"/>
</dbReference>
<dbReference type="PANTHER" id="PTHR44154:SF1">
    <property type="entry name" value="QUINONE OXIDOREDUCTASE"/>
    <property type="match status" value="1"/>
</dbReference>
<dbReference type="CDD" id="cd08253">
    <property type="entry name" value="zeta_crystallin"/>
    <property type="match status" value="1"/>
</dbReference>